<keyword evidence="5" id="KW-1185">Reference proteome</keyword>
<dbReference type="InterPro" id="IPR002347">
    <property type="entry name" value="SDR_fam"/>
</dbReference>
<reference evidence="4" key="1">
    <citation type="submission" date="2021-10" db="EMBL/GenBank/DDBJ databases">
        <title>Streptomonospora sp. nov., isolated from mangrove soil.</title>
        <authorList>
            <person name="Chen X."/>
            <person name="Ge X."/>
            <person name="Liu W."/>
        </authorList>
    </citation>
    <scope>NUCLEOTIDE SEQUENCE</scope>
    <source>
        <strain evidence="4">S1-112</strain>
    </source>
</reference>
<dbReference type="PRINTS" id="PR00081">
    <property type="entry name" value="GDHRDH"/>
</dbReference>
<dbReference type="CDD" id="cd05233">
    <property type="entry name" value="SDR_c"/>
    <property type="match status" value="1"/>
</dbReference>
<gene>
    <name evidence="4" type="ORF">LG943_03340</name>
</gene>
<comment type="caution">
    <text evidence="4">The sequence shown here is derived from an EMBL/GenBank/DDBJ whole genome shotgun (WGS) entry which is preliminary data.</text>
</comment>
<evidence type="ECO:0000256" key="2">
    <source>
        <dbReference type="ARBA" id="ARBA00023002"/>
    </source>
</evidence>
<dbReference type="GO" id="GO:0050664">
    <property type="term" value="F:oxidoreductase activity, acting on NAD(P)H, oxygen as acceptor"/>
    <property type="evidence" value="ECO:0007669"/>
    <property type="project" value="TreeGrafter"/>
</dbReference>
<name>A0A9X3SE39_9ACTN</name>
<sequence length="307" mass="30854">MLIDSATVAVVTGGSQGIGLGIARALARRGAALALLDIDPAAMEAAAAELSPMTRVATRRVDVRDRAAMAAAADGIGADLGAVNLVVANAGVGLGVFQPLDRELRYSTWDYVVGVNLEGVNNTVQTFLPAMLERGAPGHVVTTASAAGLAVFPERSSGYTYHASKFAVVGLTEALRRGLADLGSPVSASVLIPGLVATQVAANSVRHAPAASVDPGDRERIGEMVAAGTAAAAALGRDPDAVGEQTLAAIEADALYIPTDRLAESAVRDRAAAVIAAMPPASAYDGGLAAAMESRRSGGGGGRPARP</sequence>
<dbReference type="Gene3D" id="3.40.50.720">
    <property type="entry name" value="NAD(P)-binding Rossmann-like Domain"/>
    <property type="match status" value="1"/>
</dbReference>
<proteinExistence type="inferred from homology"/>
<dbReference type="EMBL" id="JAJAQC010000004">
    <property type="protein sequence ID" value="MDA0563370.1"/>
    <property type="molecule type" value="Genomic_DNA"/>
</dbReference>
<keyword evidence="2" id="KW-0560">Oxidoreductase</keyword>
<dbReference type="RefSeq" id="WP_270070661.1">
    <property type="nucleotide sequence ID" value="NZ_JAJAQC010000004.1"/>
</dbReference>
<dbReference type="AlphaFoldDB" id="A0A9X3SE39"/>
<dbReference type="PANTHER" id="PTHR43008:SF7">
    <property type="entry name" value="SHORT CHAIN DEHYDROGENASE_REDUCTASE (AFU_ORTHOLOGUE AFUA_2G00830)"/>
    <property type="match status" value="1"/>
</dbReference>
<organism evidence="4 5">
    <name type="scientific">Streptomonospora mangrovi</name>
    <dbReference type="NCBI Taxonomy" id="2883123"/>
    <lineage>
        <taxon>Bacteria</taxon>
        <taxon>Bacillati</taxon>
        <taxon>Actinomycetota</taxon>
        <taxon>Actinomycetes</taxon>
        <taxon>Streptosporangiales</taxon>
        <taxon>Nocardiopsidaceae</taxon>
        <taxon>Streptomonospora</taxon>
    </lineage>
</organism>
<dbReference type="InterPro" id="IPR036291">
    <property type="entry name" value="NAD(P)-bd_dom_sf"/>
</dbReference>
<dbReference type="Proteomes" id="UP001140076">
    <property type="component" value="Unassembled WGS sequence"/>
</dbReference>
<dbReference type="PANTHER" id="PTHR43008">
    <property type="entry name" value="BENZIL REDUCTASE"/>
    <property type="match status" value="1"/>
</dbReference>
<dbReference type="Pfam" id="PF00106">
    <property type="entry name" value="adh_short"/>
    <property type="match status" value="1"/>
</dbReference>
<dbReference type="PRINTS" id="PR00080">
    <property type="entry name" value="SDRFAMILY"/>
</dbReference>
<evidence type="ECO:0000313" key="5">
    <source>
        <dbReference type="Proteomes" id="UP001140076"/>
    </source>
</evidence>
<accession>A0A9X3SE39</accession>
<comment type="similarity">
    <text evidence="1 3">Belongs to the short-chain dehydrogenases/reductases (SDR) family.</text>
</comment>
<evidence type="ECO:0000256" key="1">
    <source>
        <dbReference type="ARBA" id="ARBA00006484"/>
    </source>
</evidence>
<evidence type="ECO:0000313" key="4">
    <source>
        <dbReference type="EMBL" id="MDA0563370.1"/>
    </source>
</evidence>
<evidence type="ECO:0000256" key="3">
    <source>
        <dbReference type="RuleBase" id="RU000363"/>
    </source>
</evidence>
<protein>
    <submittedName>
        <fullName evidence="4">SDR family NAD(P)-dependent oxidoreductase</fullName>
    </submittedName>
</protein>
<dbReference type="SUPFAM" id="SSF51735">
    <property type="entry name" value="NAD(P)-binding Rossmann-fold domains"/>
    <property type="match status" value="1"/>
</dbReference>